<dbReference type="InterPro" id="IPR036396">
    <property type="entry name" value="Cyt_P450_sf"/>
</dbReference>
<keyword evidence="5 9" id="KW-0479">Metal-binding</keyword>
<evidence type="ECO:0000256" key="7">
    <source>
        <dbReference type="ARBA" id="ARBA00023004"/>
    </source>
</evidence>
<comment type="cofactor">
    <cofactor evidence="1 9">
        <name>heme</name>
        <dbReference type="ChEBI" id="CHEBI:30413"/>
    </cofactor>
</comment>
<feature type="binding site" description="axial binding residue" evidence="9">
    <location>
        <position position="453"/>
    </location>
    <ligand>
        <name>heme</name>
        <dbReference type="ChEBI" id="CHEBI:30413"/>
    </ligand>
    <ligandPart>
        <name>Fe</name>
        <dbReference type="ChEBI" id="CHEBI:18248"/>
    </ligandPart>
</feature>
<dbReference type="GO" id="GO:0005506">
    <property type="term" value="F:iron ion binding"/>
    <property type="evidence" value="ECO:0007669"/>
    <property type="project" value="InterPro"/>
</dbReference>
<dbReference type="PANTHER" id="PTHR47955">
    <property type="entry name" value="CYTOCHROME P450 FAMILY 71 PROTEIN"/>
    <property type="match status" value="1"/>
</dbReference>
<evidence type="ECO:0000256" key="8">
    <source>
        <dbReference type="ARBA" id="ARBA00023033"/>
    </source>
</evidence>
<dbReference type="Proteomes" id="UP001190926">
    <property type="component" value="Unassembled WGS sequence"/>
</dbReference>
<evidence type="ECO:0000256" key="10">
    <source>
        <dbReference type="RuleBase" id="RU000461"/>
    </source>
</evidence>
<proteinExistence type="inferred from homology"/>
<dbReference type="GO" id="GO:0016705">
    <property type="term" value="F:oxidoreductase activity, acting on paired donors, with incorporation or reduction of molecular oxygen"/>
    <property type="evidence" value="ECO:0007669"/>
    <property type="project" value="InterPro"/>
</dbReference>
<evidence type="ECO:0000256" key="2">
    <source>
        <dbReference type="ARBA" id="ARBA00004167"/>
    </source>
</evidence>
<evidence type="ECO:0000256" key="6">
    <source>
        <dbReference type="ARBA" id="ARBA00023002"/>
    </source>
</evidence>
<dbReference type="CDD" id="cd11072">
    <property type="entry name" value="CYP71-like"/>
    <property type="match status" value="1"/>
</dbReference>
<dbReference type="InterPro" id="IPR001128">
    <property type="entry name" value="Cyt_P450"/>
</dbReference>
<dbReference type="PANTHER" id="PTHR47955:SF15">
    <property type="entry name" value="CYTOCHROME P450 71A2-LIKE"/>
    <property type="match status" value="1"/>
</dbReference>
<dbReference type="InterPro" id="IPR017972">
    <property type="entry name" value="Cyt_P450_CS"/>
</dbReference>
<comment type="caution">
    <text evidence="11">The sequence shown here is derived from an EMBL/GenBank/DDBJ whole genome shotgun (WGS) entry which is preliminary data.</text>
</comment>
<dbReference type="PRINTS" id="PR00463">
    <property type="entry name" value="EP450I"/>
</dbReference>
<keyword evidence="7 9" id="KW-0408">Iron</keyword>
<organism evidence="11 12">
    <name type="scientific">Perilla frutescens var. hirtella</name>
    <name type="common">Perilla citriodora</name>
    <name type="synonym">Perilla setoyensis</name>
    <dbReference type="NCBI Taxonomy" id="608512"/>
    <lineage>
        <taxon>Eukaryota</taxon>
        <taxon>Viridiplantae</taxon>
        <taxon>Streptophyta</taxon>
        <taxon>Embryophyta</taxon>
        <taxon>Tracheophyta</taxon>
        <taxon>Spermatophyta</taxon>
        <taxon>Magnoliopsida</taxon>
        <taxon>eudicotyledons</taxon>
        <taxon>Gunneridae</taxon>
        <taxon>Pentapetalae</taxon>
        <taxon>asterids</taxon>
        <taxon>lamiids</taxon>
        <taxon>Lamiales</taxon>
        <taxon>Lamiaceae</taxon>
        <taxon>Nepetoideae</taxon>
        <taxon>Elsholtzieae</taxon>
        <taxon>Perilla</taxon>
    </lineage>
</organism>
<dbReference type="Pfam" id="PF00067">
    <property type="entry name" value="p450"/>
    <property type="match status" value="1"/>
</dbReference>
<dbReference type="AlphaFoldDB" id="A0AAD4JBK1"/>
<evidence type="ECO:0000313" key="11">
    <source>
        <dbReference type="EMBL" id="KAH6830776.1"/>
    </source>
</evidence>
<keyword evidence="12" id="KW-1185">Reference proteome</keyword>
<dbReference type="GO" id="GO:0004497">
    <property type="term" value="F:monooxygenase activity"/>
    <property type="evidence" value="ECO:0007669"/>
    <property type="project" value="UniProtKB-KW"/>
</dbReference>
<evidence type="ECO:0000256" key="5">
    <source>
        <dbReference type="ARBA" id="ARBA00022723"/>
    </source>
</evidence>
<evidence type="ECO:0000256" key="3">
    <source>
        <dbReference type="ARBA" id="ARBA00010617"/>
    </source>
</evidence>
<accession>A0AAD4JBK1</accession>
<comment type="similarity">
    <text evidence="3 10">Belongs to the cytochrome P450 family.</text>
</comment>
<dbReference type="FunFam" id="1.10.630.10:FF:000011">
    <property type="entry name" value="Cytochrome P450 83B1"/>
    <property type="match status" value="1"/>
</dbReference>
<protein>
    <recommendedName>
        <fullName evidence="13">Cytochrome P450</fullName>
    </recommendedName>
</protein>
<dbReference type="InterPro" id="IPR002401">
    <property type="entry name" value="Cyt_P450_E_grp-I"/>
</dbReference>
<evidence type="ECO:0000256" key="4">
    <source>
        <dbReference type="ARBA" id="ARBA00022617"/>
    </source>
</evidence>
<evidence type="ECO:0000256" key="9">
    <source>
        <dbReference type="PIRSR" id="PIRSR602401-1"/>
    </source>
</evidence>
<dbReference type="GO" id="GO:0016020">
    <property type="term" value="C:membrane"/>
    <property type="evidence" value="ECO:0007669"/>
    <property type="project" value="UniProtKB-SubCell"/>
</dbReference>
<evidence type="ECO:0000313" key="12">
    <source>
        <dbReference type="Proteomes" id="UP001190926"/>
    </source>
</evidence>
<gene>
    <name evidence="11" type="ORF">C2S53_014934</name>
</gene>
<dbReference type="EMBL" id="SDAM02000093">
    <property type="protein sequence ID" value="KAH6830776.1"/>
    <property type="molecule type" value="Genomic_DNA"/>
</dbReference>
<keyword evidence="8 10" id="KW-0503">Monooxygenase</keyword>
<keyword evidence="6 10" id="KW-0560">Oxidoreductase</keyword>
<keyword evidence="4 9" id="KW-0349">Heme</keyword>
<comment type="subcellular location">
    <subcellularLocation>
        <location evidence="2">Membrane</location>
        <topology evidence="2">Single-pass membrane protein</topology>
    </subcellularLocation>
</comment>
<dbReference type="GO" id="GO:0020037">
    <property type="term" value="F:heme binding"/>
    <property type="evidence" value="ECO:0007669"/>
    <property type="project" value="InterPro"/>
</dbReference>
<sequence>MEEFELNLPTFVTSLLSLLLLWCITRRILVKPAGGGLKKLVRPPSPSKLPIIGNLHQVGSLPHRNLHSLAKKHGPLMLLHFGSVPVLIVSSADSAREIMKTHDLIFANRPAFKAFEKLIYGCTDVVTAPYGEYWRQIKSILVLQLLSNKRVQSLRSIREEETALFVNKIRESSGEVVNLSAIFAEFTNDGIGRSAFGRRFSDSENGKKFLRLMMDMMELFGYINIGDFIPWLSWIGRVNGFDKRLDTTATEIDQVFESTIQECLQAQKDQNNGENIMDILLQIYHPNPNTTADADASIDRDTLKSLILDLFIGGTDTISTTLEWVMTELLRHPTIMEKLQGEVREIIKQEEEEITDDDLEKMHYLKAVVKEALRVHPPLPLLVPRVASKDVQIKGFDISAGTVVMINAWAIGRDPVSWDDPEKFMPERFLNSSIDFRGLDFELIPFGAGRRGCPGITFAVVAIELVLANLMHKFDWKLADGVQGKDLDMNESPGLTAHRALPLLAVASHTK</sequence>
<dbReference type="PROSITE" id="PS00086">
    <property type="entry name" value="CYTOCHROME_P450"/>
    <property type="match status" value="1"/>
</dbReference>
<reference evidence="11 12" key="1">
    <citation type="journal article" date="2021" name="Nat. Commun.">
        <title>Incipient diploidization of the medicinal plant Perilla within 10,000 years.</title>
        <authorList>
            <person name="Zhang Y."/>
            <person name="Shen Q."/>
            <person name="Leng L."/>
            <person name="Zhang D."/>
            <person name="Chen S."/>
            <person name="Shi Y."/>
            <person name="Ning Z."/>
            <person name="Chen S."/>
        </authorList>
    </citation>
    <scope>NUCLEOTIDE SEQUENCE [LARGE SCALE GENOMIC DNA]</scope>
    <source>
        <strain evidence="12">cv. PC099</strain>
    </source>
</reference>
<dbReference type="Gene3D" id="1.10.630.10">
    <property type="entry name" value="Cytochrome P450"/>
    <property type="match status" value="1"/>
</dbReference>
<dbReference type="SUPFAM" id="SSF48264">
    <property type="entry name" value="Cytochrome P450"/>
    <property type="match status" value="1"/>
</dbReference>
<evidence type="ECO:0000256" key="1">
    <source>
        <dbReference type="ARBA" id="ARBA00001971"/>
    </source>
</evidence>
<dbReference type="PRINTS" id="PR00385">
    <property type="entry name" value="P450"/>
</dbReference>
<name>A0AAD4JBK1_PERFH</name>
<evidence type="ECO:0008006" key="13">
    <source>
        <dbReference type="Google" id="ProtNLM"/>
    </source>
</evidence>